<keyword evidence="2" id="KW-0012">Acyltransferase</keyword>
<dbReference type="eggNOG" id="COG1247">
    <property type="taxonomic scope" value="Bacteria"/>
</dbReference>
<dbReference type="OrthoDB" id="9807426at2"/>
<dbReference type="InterPro" id="IPR016181">
    <property type="entry name" value="Acyl_CoA_acyltransferase"/>
</dbReference>
<dbReference type="STRING" id="767434.Fraau_0898"/>
<dbReference type="Gene3D" id="3.40.630.30">
    <property type="match status" value="1"/>
</dbReference>
<keyword evidence="2" id="KW-0808">Transferase</keyword>
<gene>
    <name evidence="2" type="ordered locus">Fraau_0898</name>
</gene>
<feature type="domain" description="N-acetyltransferase" evidence="1">
    <location>
        <begin position="51"/>
        <end position="205"/>
    </location>
</feature>
<reference evidence="2" key="1">
    <citation type="submission" date="2012-02" db="EMBL/GenBank/DDBJ databases">
        <title>The complete genome of Frateuria aurantia DSM 6220.</title>
        <authorList>
            <consortium name="US DOE Joint Genome Institute (JGI-PGF)"/>
            <person name="Lucas S."/>
            <person name="Copeland A."/>
            <person name="Lapidus A."/>
            <person name="Glavina del Rio T."/>
            <person name="Dalin E."/>
            <person name="Tice H."/>
            <person name="Bruce D."/>
            <person name="Goodwin L."/>
            <person name="Pitluck S."/>
            <person name="Peters L."/>
            <person name="Ovchinnikova G."/>
            <person name="Teshima H."/>
            <person name="Kyrpides N."/>
            <person name="Mavromatis K."/>
            <person name="Ivanova N."/>
            <person name="Brettin T."/>
            <person name="Detter J.C."/>
            <person name="Han C."/>
            <person name="Larimer F."/>
            <person name="Land M."/>
            <person name="Hauser L."/>
            <person name="Markowitz V."/>
            <person name="Cheng J.-F."/>
            <person name="Hugenholtz P."/>
            <person name="Woyke T."/>
            <person name="Wu D."/>
            <person name="Brambilla E."/>
            <person name="Klenk H.-P."/>
            <person name="Eisen J.A."/>
        </authorList>
    </citation>
    <scope>NUCLEOTIDE SEQUENCE</scope>
    <source>
        <strain evidence="2">DSM 6220</strain>
    </source>
</reference>
<dbReference type="GO" id="GO:0016747">
    <property type="term" value="F:acyltransferase activity, transferring groups other than amino-acyl groups"/>
    <property type="evidence" value="ECO:0007669"/>
    <property type="project" value="InterPro"/>
</dbReference>
<keyword evidence="3" id="KW-1185">Reference proteome</keyword>
<evidence type="ECO:0000259" key="1">
    <source>
        <dbReference type="PROSITE" id="PS51186"/>
    </source>
</evidence>
<dbReference type="AlphaFoldDB" id="H8L1K7"/>
<dbReference type="RefSeq" id="WP_014402373.1">
    <property type="nucleotide sequence ID" value="NC_017033.1"/>
</dbReference>
<accession>H8L1K7</accession>
<sequence length="205" mass="22745">MVLSPARPRSVLAPDDPAGFLPPPAVERFDALALENASPTESVTTRDGRPLQLRAIRPADAELLQRCFQRLSPLEIRRRFMHAMGVLSPAMLHRLSHVDPARETALALIEGGPRPELHAVARTFVDTAAASAEFSLMVERDWARQGLGGMLMQRLIDDSLTRGLHELWGYVLVENVPMMRLCSQLGFKTRLAPQEPGTVVLSRRL</sequence>
<evidence type="ECO:0000313" key="3">
    <source>
        <dbReference type="Proteomes" id="UP000005234"/>
    </source>
</evidence>
<dbReference type="InterPro" id="IPR000182">
    <property type="entry name" value="GNAT_dom"/>
</dbReference>
<dbReference type="KEGG" id="fau:Fraau_0898"/>
<dbReference type="HOGENOM" id="CLU_105788_0_0_6"/>
<dbReference type="SUPFAM" id="SSF55729">
    <property type="entry name" value="Acyl-CoA N-acyltransferases (Nat)"/>
    <property type="match status" value="1"/>
</dbReference>
<protein>
    <submittedName>
        <fullName evidence="2">Sortase-like acyltransferase</fullName>
    </submittedName>
</protein>
<dbReference type="EMBL" id="CP003350">
    <property type="protein sequence ID" value="AFC85367.1"/>
    <property type="molecule type" value="Genomic_DNA"/>
</dbReference>
<dbReference type="PROSITE" id="PS51186">
    <property type="entry name" value="GNAT"/>
    <property type="match status" value="1"/>
</dbReference>
<dbReference type="Pfam" id="PF00583">
    <property type="entry name" value="Acetyltransf_1"/>
    <property type="match status" value="1"/>
</dbReference>
<organism evidence="2 3">
    <name type="scientific">Frateuria aurantia (strain ATCC 33424 / DSM 6220 / KCTC 2777 / LMG 1558 / NBRC 3245 / NCIMB 13370)</name>
    <name type="common">Acetobacter aurantius</name>
    <dbReference type="NCBI Taxonomy" id="767434"/>
    <lineage>
        <taxon>Bacteria</taxon>
        <taxon>Pseudomonadati</taxon>
        <taxon>Pseudomonadota</taxon>
        <taxon>Gammaproteobacteria</taxon>
        <taxon>Lysobacterales</taxon>
        <taxon>Rhodanobacteraceae</taxon>
        <taxon>Frateuria</taxon>
    </lineage>
</organism>
<proteinExistence type="predicted"/>
<evidence type="ECO:0000313" key="2">
    <source>
        <dbReference type="EMBL" id="AFC85367.1"/>
    </source>
</evidence>
<name>H8L1K7_FRAAD</name>
<dbReference type="Proteomes" id="UP000005234">
    <property type="component" value="Chromosome"/>
</dbReference>